<dbReference type="GO" id="GO:0005886">
    <property type="term" value="C:plasma membrane"/>
    <property type="evidence" value="ECO:0007669"/>
    <property type="project" value="UniProtKB-SubCell"/>
</dbReference>
<feature type="transmembrane region" description="Helical" evidence="6">
    <location>
        <begin position="89"/>
        <end position="110"/>
    </location>
</feature>
<feature type="transmembrane region" description="Helical" evidence="6">
    <location>
        <begin position="418"/>
        <end position="438"/>
    </location>
</feature>
<dbReference type="STRING" id="39029.BSR42_06460"/>
<feature type="transmembrane region" description="Helical" evidence="6">
    <location>
        <begin position="324"/>
        <end position="344"/>
    </location>
</feature>
<accession>A0A0J6ZSF1</accession>
<evidence type="ECO:0000256" key="4">
    <source>
        <dbReference type="ARBA" id="ARBA00022989"/>
    </source>
</evidence>
<dbReference type="CDD" id="cd13124">
    <property type="entry name" value="MATE_SpoVB_like"/>
    <property type="match status" value="1"/>
</dbReference>
<dbReference type="InParanoid" id="A0A0J6ZSF1"/>
<evidence type="ECO:0000256" key="2">
    <source>
        <dbReference type="ARBA" id="ARBA00022475"/>
    </source>
</evidence>
<name>A0A0J6ZSF1_9FIRM</name>
<dbReference type="OrthoDB" id="9775950at2"/>
<dbReference type="InterPro" id="IPR002797">
    <property type="entry name" value="Polysacc_synth"/>
</dbReference>
<sequence length="527" mass="56118">MTKTSFLRGAMILTLAGIVVKILGGVNRILLSRLLGGEGIGLYQMAYPVYILLLSIAGAGIPIAVSIMIAEESAKGNYNGAERIFHVTLAFMSIVAVFCGIAMVGGSQFLIQSGLVRDERAFLPLIVLAPALILSIITCCFRGYFQGLQLMTPTAISQMLDQFIRVCTMLILAWILLPHGLEAAAAGATFGAVPGALAGLLIITVLYYRHRKKTFALSTHEFPILPAFSIIRRLAVLAIPVAAANMLLPAVASIDLFIVPQRLEAAGYSVHEATTLFGYLTGMANGLVQLPAILTIALATSLVPAVSAAYASGANDVVLKRTHTAMRIANTITVPACCGLAVLATPISKLLYATPAAGPAICVLSIAVFLIGLQQITSGLLQGMGHTAIPLLNMIIAAVFKITLSWHLTAIPWLGEVGAAWATNVDLTVATALNLYFAHRFIRYRVQWSYVGRLFLASAAMAGTAWFVHNGLFPLLGDAISTITAIITAGAVYLVCLFIFRAIKSEDASRIPFFGKTLSSMIRRLEK</sequence>
<evidence type="ECO:0000256" key="1">
    <source>
        <dbReference type="ARBA" id="ARBA00004651"/>
    </source>
</evidence>
<dbReference type="InterPro" id="IPR024923">
    <property type="entry name" value="PG_synth_SpoVB"/>
</dbReference>
<comment type="subcellular location">
    <subcellularLocation>
        <location evidence="1">Cell membrane</location>
        <topology evidence="1">Multi-pass membrane protein</topology>
    </subcellularLocation>
</comment>
<gene>
    <name evidence="7" type="ORF">AB840_00430</name>
</gene>
<keyword evidence="5 6" id="KW-0472">Membrane</keyword>
<feature type="transmembrane region" description="Helical" evidence="6">
    <location>
        <begin position="12"/>
        <end position="30"/>
    </location>
</feature>
<keyword evidence="4 6" id="KW-1133">Transmembrane helix</keyword>
<dbReference type="FunCoup" id="A0A0J6ZSF1">
    <property type="interactions" value="50"/>
</dbReference>
<reference evidence="7 8" key="1">
    <citation type="submission" date="2015-06" db="EMBL/GenBank/DDBJ databases">
        <title>Draft genome sequence of beer spoilage bacterium Megasphaera cerevisiae type strain 20462.</title>
        <authorList>
            <person name="Kutumbaka K."/>
            <person name="Pasmowitz J."/>
            <person name="Mategko J."/>
            <person name="Reyes D."/>
            <person name="Friedrich A."/>
            <person name="Han S."/>
            <person name="Martens-Habbena W."/>
            <person name="Neal-McKinney J."/>
            <person name="Janagama H.K."/>
            <person name="Nadala C."/>
            <person name="Samadpour M."/>
        </authorList>
    </citation>
    <scope>NUCLEOTIDE SEQUENCE [LARGE SCALE GENOMIC DNA]</scope>
    <source>
        <strain evidence="7 8">DSM 20462</strain>
    </source>
</reference>
<evidence type="ECO:0000256" key="5">
    <source>
        <dbReference type="ARBA" id="ARBA00023136"/>
    </source>
</evidence>
<evidence type="ECO:0000313" key="7">
    <source>
        <dbReference type="EMBL" id="KMO87886.1"/>
    </source>
</evidence>
<dbReference type="AlphaFoldDB" id="A0A0J6ZSF1"/>
<feature type="transmembrane region" description="Helical" evidence="6">
    <location>
        <begin position="480"/>
        <end position="500"/>
    </location>
</feature>
<proteinExistence type="predicted"/>
<keyword evidence="8" id="KW-1185">Reference proteome</keyword>
<organism evidence="7 8">
    <name type="scientific">Megasphaera cerevisiae DSM 20462</name>
    <dbReference type="NCBI Taxonomy" id="1122219"/>
    <lineage>
        <taxon>Bacteria</taxon>
        <taxon>Bacillati</taxon>
        <taxon>Bacillota</taxon>
        <taxon>Negativicutes</taxon>
        <taxon>Veillonellales</taxon>
        <taxon>Veillonellaceae</taxon>
        <taxon>Megasphaera</taxon>
    </lineage>
</organism>
<feature type="transmembrane region" description="Helical" evidence="6">
    <location>
        <begin position="450"/>
        <end position="468"/>
    </location>
</feature>
<evidence type="ECO:0000313" key="8">
    <source>
        <dbReference type="Proteomes" id="UP000036503"/>
    </source>
</evidence>
<keyword evidence="3 6" id="KW-0812">Transmembrane</keyword>
<feature type="transmembrane region" description="Helical" evidence="6">
    <location>
        <begin position="385"/>
        <end position="406"/>
    </location>
</feature>
<comment type="caution">
    <text evidence="7">The sequence shown here is derived from an EMBL/GenBank/DDBJ whole genome shotgun (WGS) entry which is preliminary data.</text>
</comment>
<feature type="transmembrane region" description="Helical" evidence="6">
    <location>
        <begin position="290"/>
        <end position="312"/>
    </location>
</feature>
<dbReference type="PIRSF" id="PIRSF038958">
    <property type="entry name" value="PG_synth_SpoVB"/>
    <property type="match status" value="1"/>
</dbReference>
<feature type="transmembrane region" description="Helical" evidence="6">
    <location>
        <begin position="50"/>
        <end position="69"/>
    </location>
</feature>
<feature type="transmembrane region" description="Helical" evidence="6">
    <location>
        <begin position="187"/>
        <end position="208"/>
    </location>
</feature>
<dbReference type="PATRIC" id="fig|1122219.3.peg.94"/>
<feature type="transmembrane region" description="Helical" evidence="6">
    <location>
        <begin position="350"/>
        <end position="373"/>
    </location>
</feature>
<feature type="transmembrane region" description="Helical" evidence="6">
    <location>
        <begin position="162"/>
        <end position="181"/>
    </location>
</feature>
<dbReference type="Pfam" id="PF01943">
    <property type="entry name" value="Polysacc_synt"/>
    <property type="match status" value="1"/>
</dbReference>
<dbReference type="PANTHER" id="PTHR30250">
    <property type="entry name" value="PST FAMILY PREDICTED COLANIC ACID TRANSPORTER"/>
    <property type="match status" value="1"/>
</dbReference>
<dbReference type="RefSeq" id="WP_048512846.1">
    <property type="nucleotide sequence ID" value="NZ_FUXD01000003.1"/>
</dbReference>
<feature type="transmembrane region" description="Helical" evidence="6">
    <location>
        <begin position="122"/>
        <end position="141"/>
    </location>
</feature>
<dbReference type="InterPro" id="IPR050833">
    <property type="entry name" value="Poly_Biosynth_Transport"/>
</dbReference>
<keyword evidence="2" id="KW-1003">Cell membrane</keyword>
<feature type="transmembrane region" description="Helical" evidence="6">
    <location>
        <begin position="234"/>
        <end position="259"/>
    </location>
</feature>
<dbReference type="EMBL" id="LEKT01000001">
    <property type="protein sequence ID" value="KMO87886.1"/>
    <property type="molecule type" value="Genomic_DNA"/>
</dbReference>
<dbReference type="PANTHER" id="PTHR30250:SF21">
    <property type="entry name" value="LIPID II FLIPPASE MURJ"/>
    <property type="match status" value="1"/>
</dbReference>
<evidence type="ECO:0000256" key="6">
    <source>
        <dbReference type="SAM" id="Phobius"/>
    </source>
</evidence>
<protein>
    <submittedName>
        <fullName evidence="7">Polysaccharide biosynthesis protein</fullName>
    </submittedName>
</protein>
<evidence type="ECO:0000256" key="3">
    <source>
        <dbReference type="ARBA" id="ARBA00022692"/>
    </source>
</evidence>
<dbReference type="Proteomes" id="UP000036503">
    <property type="component" value="Unassembled WGS sequence"/>
</dbReference>